<dbReference type="EMBL" id="LDPG01000007">
    <property type="protein sequence ID" value="KLV18309.1"/>
    <property type="molecule type" value="Genomic_DNA"/>
</dbReference>
<sequence>MCNSKADDKNIKLKGIHVKNIRKFLKNEERYIEKGICPKCHCELEIKKGNIEYFYKCSSQNKCDFTTPLKRWINNG</sequence>
<reference evidence="1 2" key="1">
    <citation type="submission" date="2015-05" db="EMBL/GenBank/DDBJ databases">
        <title>Whole genome sequence and identification of bacterial endophytes from Costus igneus.</title>
        <authorList>
            <person name="Lee Y.P."/>
            <person name="Gan H.M."/>
            <person name="Eng W."/>
            <person name="Wheatley M.S."/>
            <person name="Caraballo A."/>
            <person name="Polter S."/>
            <person name="Savka M.A."/>
            <person name="Hudson A.O."/>
        </authorList>
    </citation>
    <scope>NUCLEOTIDE SEQUENCE [LARGE SCALE GENOMIC DNA]</scope>
    <source>
        <strain evidence="1 2">RIT375</strain>
    </source>
</reference>
<protein>
    <submittedName>
        <fullName evidence="1">DNA topoisomerase I</fullName>
    </submittedName>
</protein>
<dbReference type="RefSeq" id="WP_001995756.1">
    <property type="nucleotide sequence ID" value="NZ_JBCNIA010000036.1"/>
</dbReference>
<evidence type="ECO:0000313" key="2">
    <source>
        <dbReference type="Proteomes" id="UP000035904"/>
    </source>
</evidence>
<dbReference type="AlphaFoldDB" id="A0A0J1HX97"/>
<evidence type="ECO:0000313" key="1">
    <source>
        <dbReference type="EMBL" id="KLV18309.1"/>
    </source>
</evidence>
<organism evidence="1 2">
    <name type="scientific">Bacillus anthracis</name>
    <name type="common">anthrax bacterium</name>
    <dbReference type="NCBI Taxonomy" id="1392"/>
    <lineage>
        <taxon>Bacteria</taxon>
        <taxon>Bacillati</taxon>
        <taxon>Bacillota</taxon>
        <taxon>Bacilli</taxon>
        <taxon>Bacillales</taxon>
        <taxon>Bacillaceae</taxon>
        <taxon>Bacillus</taxon>
        <taxon>Bacillus cereus group</taxon>
    </lineage>
</organism>
<name>A0A0J1HX97_BACAN</name>
<comment type="caution">
    <text evidence="1">The sequence shown here is derived from an EMBL/GenBank/DDBJ whole genome shotgun (WGS) entry which is preliminary data.</text>
</comment>
<accession>A0A0J1HX97</accession>
<proteinExistence type="predicted"/>
<dbReference type="Proteomes" id="UP000035904">
    <property type="component" value="Unassembled WGS sequence"/>
</dbReference>
<keyword evidence="1" id="KW-0413">Isomerase</keyword>
<dbReference type="PATRIC" id="fig|1392.242.peg.5641"/>
<dbReference type="GO" id="GO:0016853">
    <property type="term" value="F:isomerase activity"/>
    <property type="evidence" value="ECO:0007669"/>
    <property type="project" value="UniProtKB-KW"/>
</dbReference>
<gene>
    <name evidence="1" type="ORF">ABW01_13080</name>
</gene>